<comment type="caution">
    <text evidence="1">The sequence shown here is derived from an EMBL/GenBank/DDBJ whole genome shotgun (WGS) entry which is preliminary data.</text>
</comment>
<reference evidence="1 2" key="1">
    <citation type="journal article" date="2019" name="ISME J.">
        <title>Genome analyses of uncultured TG2/ZB3 bacteria in 'Margulisbacteria' specifically attached to ectosymbiotic spirochetes of protists in the termite gut.</title>
        <authorList>
            <person name="Utami Y.D."/>
            <person name="Kuwahara H."/>
            <person name="Igai K."/>
            <person name="Murakami T."/>
            <person name="Sugaya K."/>
            <person name="Morikawa T."/>
            <person name="Nagura Y."/>
            <person name="Yuki M."/>
            <person name="Deevong P."/>
            <person name="Inoue T."/>
            <person name="Kihara K."/>
            <person name="Lo N."/>
            <person name="Yamada A."/>
            <person name="Ohkuma M."/>
            <person name="Hongoh Y."/>
        </authorList>
    </citation>
    <scope>NUCLEOTIDE SEQUENCE [LARGE SCALE GENOMIC DNA]</scope>
    <source>
        <strain evidence="1">NkOx7-01</strain>
    </source>
</reference>
<evidence type="ECO:0000313" key="2">
    <source>
        <dbReference type="Proteomes" id="UP000269352"/>
    </source>
</evidence>
<accession>A0A388TFE0</accession>
<dbReference type="Proteomes" id="UP000269352">
    <property type="component" value="Unassembled WGS sequence"/>
</dbReference>
<organism evidence="1 2">
    <name type="scientific">Termititenax aidoneus</name>
    <dbReference type="NCBI Taxonomy" id="2218524"/>
    <lineage>
        <taxon>Bacteria</taxon>
        <taxon>Bacillati</taxon>
        <taxon>Candidatus Margulisiibacteriota</taxon>
        <taxon>Candidatus Termititenacia</taxon>
        <taxon>Candidatus Termititenacales</taxon>
        <taxon>Candidatus Termititenacaceae</taxon>
        <taxon>Candidatus Termititenax</taxon>
    </lineage>
</organism>
<evidence type="ECO:0000313" key="1">
    <source>
        <dbReference type="EMBL" id="GBR74773.1"/>
    </source>
</evidence>
<name>A0A388TFE0_TERA1</name>
<dbReference type="EMBL" id="BGZN01000083">
    <property type="protein sequence ID" value="GBR74773.1"/>
    <property type="molecule type" value="Genomic_DNA"/>
</dbReference>
<keyword evidence="2" id="KW-1185">Reference proteome</keyword>
<sequence>MAIDLNTRPNHLSQADWNKLSTLDENPEKDGVQISSREKAAEALRLLLDGKSYVDLPDAYKTALKDHITQLSENNNQLIDTDNEVAGVIAQLKETFQTEENALNVFVYGVQNQPKINTHPAAQDFDEGAETYNGHKLKAFDGAMYLLKSGAEKPERVALNNEGIYPFGIVGGRQQYYTIAAGKLVKTVSAEQWDAVPDFLDINRSGSPIYKVINGEVYQKDSRAKIIIVQPDQASAENQIYTLNNSQYTLLDGKLIKTLPEQQWTNAADLGVRDNSFEYKAVNDFGDHYAIYKKPLVAGGLITPLGSDSVKVGNDTYEINNGRLEPAHPTGRFAEITPEAWANNKEKITIDGKTYKVFYGKVYSQNKDGTGGISGVPGRGDSVKYNDQTKAYTIGGKPYVIASGKLQETITAEQWDSINPNLSPVSGYKPFNNGLIYQIYQKNGDVISPMVKTPNKGYLINAAYYDVSSDGRILESKKGSGDTTISISTGPNFSNNSNAVSNINIAIVPDDIRKQLTVDPTKVVLPDGVEDTPENRQTYADRQTQANLEAEAERIVSEELKNGTEFTEATRVQIESNNLELDATLHIGEDTYFDLNKAVAKLGAGPLSLGVGWNNFYAPKFPVGWPIDFRPQSENSTMGAYAQWMLNEENELALRVTADLPLGPKTDFAKGFDNADYRIRGGFSARPSFGPVKTSFDLYYEREKKSAEEAEYNSVGGEAYAAWRAYESARLRFSVFGGVHSQYTWGTDNGTTDGSPIFEIDKNDPKINPDGSPVWVEGSAPETVSYIPLGATEPIEIPDVAYRWIKQDGRMVEDGDQPLVRRDANDGIVLKKDTEGNPIIIREGHPLYNYMRDNEWNGSDYKMEEVYDANGVATFVPALDENGNQIPLIFEPEYEERREQDYKTKTIGYTPQYADHAVSGYNLSASLGLQLETLLGDRGKYGTLVSSLFASGAMSRQEYAPHSTSKNGNPFGDWTQTQKLLQLGVSLDYLFPNEIFGGKMSASARYIHRLTLSDFANYAFERRDNSVGIYLNYIR</sequence>
<dbReference type="AlphaFoldDB" id="A0A388TFE0"/>
<protein>
    <submittedName>
        <fullName evidence="1">Uncharacterized protein</fullName>
    </submittedName>
</protein>
<proteinExistence type="predicted"/>
<gene>
    <name evidence="1" type="ORF">NO1_1895</name>
</gene>